<sequence>MLDCQKGWFPPLGWPCPNRHKAAHAACRSLSSSWLLLPVTRREGTWPVSERMGLARHHQSRMAAQGRPTAAPSLPTVDDATVPFSALFIDNKNKSGFDLRTVEATAQLADRSIFVASNGRRFLVESLPDEKSSGAVTRASGGPPTIPSSPPASPTSARPNESRPSAAQSFGALLRNSLRRRPPSSTSARATTAPWGSRSPQSPIAAPSPVSPAAPAEPQIATMTSHVNPNRFSATPLYWESDGGVQAAEALTDPYLGPRQPTSPGGSSSPVSPTTQITPHSPAPPYGLPAAPDSGISSHPAGPSNHVTNFDYVHYTAQLNYQTQQSRQVPGATGGLPSLMEYSSPMVSPRAGPSGCSPVDPPFYDHEKQFAGDQVGGVYLQPPRSSASGPSSSPVPIHAGPQVNYVNIGRTYSSGDGYDTLTPVVVAPEITHAPSHSSDGASTSRDNVLPGEIVLYDGPVKSAQTLNAPIFIDGQLKVFRNTLSNDLRFHCRIGHESETYWIKAMNAQLVPIYAYDPRFPNVIYIRDNESEKGNNYLQSAPGNGRPSGIYQFDRFKDLSDFQAKLTTEKVVLDITSVKLVRLGKDSRSSDTYNTVRLQIWHEAELRRSTQSDVASFVTAGTALSGPLRERLVPNSSRLIVYLGRMGEYITLFITDDIELRVEGPTMVKLKPRKAGSFSKKGSRWQGIKAHIERKGSFEMAGLDIHGQPMNPDLDATYDLYKTYEIDFENSPSQDNFIRKWDEVMKERRQQRVRLNQIKEEMGQNVFSGPTAREIW</sequence>
<dbReference type="Proteomes" id="UP001321760">
    <property type="component" value="Unassembled WGS sequence"/>
</dbReference>
<reference evidence="2" key="1">
    <citation type="journal article" date="2023" name="Mol. Phylogenet. Evol.">
        <title>Genome-scale phylogeny and comparative genomics of the fungal order Sordariales.</title>
        <authorList>
            <person name="Hensen N."/>
            <person name="Bonometti L."/>
            <person name="Westerberg I."/>
            <person name="Brannstrom I.O."/>
            <person name="Guillou S."/>
            <person name="Cros-Aarteil S."/>
            <person name="Calhoun S."/>
            <person name="Haridas S."/>
            <person name="Kuo A."/>
            <person name="Mondo S."/>
            <person name="Pangilinan J."/>
            <person name="Riley R."/>
            <person name="LaButti K."/>
            <person name="Andreopoulos B."/>
            <person name="Lipzen A."/>
            <person name="Chen C."/>
            <person name="Yan M."/>
            <person name="Daum C."/>
            <person name="Ng V."/>
            <person name="Clum A."/>
            <person name="Steindorff A."/>
            <person name="Ohm R.A."/>
            <person name="Martin F."/>
            <person name="Silar P."/>
            <person name="Natvig D.O."/>
            <person name="Lalanne C."/>
            <person name="Gautier V."/>
            <person name="Ament-Velasquez S.L."/>
            <person name="Kruys A."/>
            <person name="Hutchinson M.I."/>
            <person name="Powell A.J."/>
            <person name="Barry K."/>
            <person name="Miller A.N."/>
            <person name="Grigoriev I.V."/>
            <person name="Debuchy R."/>
            <person name="Gladieux P."/>
            <person name="Hiltunen Thoren M."/>
            <person name="Johannesson H."/>
        </authorList>
    </citation>
    <scope>NUCLEOTIDE SEQUENCE</scope>
    <source>
        <strain evidence="2">PSN243</strain>
    </source>
</reference>
<evidence type="ECO:0000313" key="3">
    <source>
        <dbReference type="Proteomes" id="UP001321760"/>
    </source>
</evidence>
<feature type="region of interest" description="Disordered" evidence="1">
    <location>
        <begin position="254"/>
        <end position="305"/>
    </location>
</feature>
<organism evidence="2 3">
    <name type="scientific">Podospora aff. communis PSN243</name>
    <dbReference type="NCBI Taxonomy" id="3040156"/>
    <lineage>
        <taxon>Eukaryota</taxon>
        <taxon>Fungi</taxon>
        <taxon>Dikarya</taxon>
        <taxon>Ascomycota</taxon>
        <taxon>Pezizomycotina</taxon>
        <taxon>Sordariomycetes</taxon>
        <taxon>Sordariomycetidae</taxon>
        <taxon>Sordariales</taxon>
        <taxon>Podosporaceae</taxon>
        <taxon>Podospora</taxon>
    </lineage>
</organism>
<evidence type="ECO:0000313" key="2">
    <source>
        <dbReference type="EMBL" id="KAK4448567.1"/>
    </source>
</evidence>
<gene>
    <name evidence="2" type="ORF">QBC34DRAFT_406954</name>
</gene>
<comment type="caution">
    <text evidence="2">The sequence shown here is derived from an EMBL/GenBank/DDBJ whole genome shotgun (WGS) entry which is preliminary data.</text>
</comment>
<feature type="compositionally biased region" description="Low complexity" evidence="1">
    <location>
        <begin position="257"/>
        <end position="275"/>
    </location>
</feature>
<protein>
    <submittedName>
        <fullName evidence="2">Uncharacterized protein</fullName>
    </submittedName>
</protein>
<evidence type="ECO:0000256" key="1">
    <source>
        <dbReference type="SAM" id="MobiDB-lite"/>
    </source>
</evidence>
<reference evidence="2" key="2">
    <citation type="submission" date="2023-05" db="EMBL/GenBank/DDBJ databases">
        <authorList>
            <consortium name="Lawrence Berkeley National Laboratory"/>
            <person name="Steindorff A."/>
            <person name="Hensen N."/>
            <person name="Bonometti L."/>
            <person name="Westerberg I."/>
            <person name="Brannstrom I.O."/>
            <person name="Guillou S."/>
            <person name="Cros-Aarteil S."/>
            <person name="Calhoun S."/>
            <person name="Haridas S."/>
            <person name="Kuo A."/>
            <person name="Mondo S."/>
            <person name="Pangilinan J."/>
            <person name="Riley R."/>
            <person name="Labutti K."/>
            <person name="Andreopoulos B."/>
            <person name="Lipzen A."/>
            <person name="Chen C."/>
            <person name="Yanf M."/>
            <person name="Daum C."/>
            <person name="Ng V."/>
            <person name="Clum A."/>
            <person name="Ohm R."/>
            <person name="Martin F."/>
            <person name="Silar P."/>
            <person name="Natvig D."/>
            <person name="Lalanne C."/>
            <person name="Gautier V."/>
            <person name="Ament-Velasquez S.L."/>
            <person name="Kruys A."/>
            <person name="Hutchinson M.I."/>
            <person name="Powell A.J."/>
            <person name="Barry K."/>
            <person name="Miller A.N."/>
            <person name="Grigoriev I.V."/>
            <person name="Debuchy R."/>
            <person name="Gladieux P."/>
            <person name="Thoren M.H."/>
            <person name="Johannesson H."/>
        </authorList>
    </citation>
    <scope>NUCLEOTIDE SEQUENCE</scope>
    <source>
        <strain evidence="2">PSN243</strain>
    </source>
</reference>
<feature type="compositionally biased region" description="Pro residues" evidence="1">
    <location>
        <begin position="144"/>
        <end position="153"/>
    </location>
</feature>
<dbReference type="EMBL" id="MU865942">
    <property type="protein sequence ID" value="KAK4448567.1"/>
    <property type="molecule type" value="Genomic_DNA"/>
</dbReference>
<keyword evidence="3" id="KW-1185">Reference proteome</keyword>
<proteinExistence type="predicted"/>
<accession>A0AAV9GMJ4</accession>
<name>A0AAV9GMJ4_9PEZI</name>
<dbReference type="AlphaFoldDB" id="A0AAV9GMJ4"/>
<feature type="compositionally biased region" description="Low complexity" evidence="1">
    <location>
        <begin position="183"/>
        <end position="216"/>
    </location>
</feature>
<feature type="region of interest" description="Disordered" evidence="1">
    <location>
        <begin position="130"/>
        <end position="216"/>
    </location>
</feature>